<dbReference type="EMBL" id="CP098747">
    <property type="protein sequence ID" value="USG60123.1"/>
    <property type="molecule type" value="Genomic_DNA"/>
</dbReference>
<evidence type="ECO:0000259" key="8">
    <source>
        <dbReference type="Pfam" id="PF04290"/>
    </source>
</evidence>
<feature type="transmembrane region" description="Helical" evidence="7">
    <location>
        <begin position="239"/>
        <end position="262"/>
    </location>
</feature>
<name>A0ABY4VZ60_9PROT</name>
<gene>
    <name evidence="9" type="ORF">NBZ79_13155</name>
</gene>
<keyword evidence="7" id="KW-0997">Cell inner membrane</keyword>
<comment type="subunit">
    <text evidence="7">The complex comprises the extracytoplasmic solute receptor protein and the two transmembrane proteins.</text>
</comment>
<evidence type="ECO:0000256" key="2">
    <source>
        <dbReference type="ARBA" id="ARBA00022448"/>
    </source>
</evidence>
<comment type="caution">
    <text evidence="7">Lacks conserved residue(s) required for the propagation of feature annotation.</text>
</comment>
<protein>
    <recommendedName>
        <fullName evidence="7">TRAP transporter small permease protein</fullName>
    </recommendedName>
</protein>
<comment type="subcellular location">
    <subcellularLocation>
        <location evidence="7">Cell inner membrane</location>
        <topology evidence="7">Multi-pass membrane protein</topology>
    </subcellularLocation>
    <subcellularLocation>
        <location evidence="1">Cell membrane</location>
        <topology evidence="1">Multi-pass membrane protein</topology>
    </subcellularLocation>
</comment>
<evidence type="ECO:0000313" key="10">
    <source>
        <dbReference type="Proteomes" id="UP001056291"/>
    </source>
</evidence>
<dbReference type="Proteomes" id="UP001056291">
    <property type="component" value="Chromosome"/>
</dbReference>
<feature type="transmembrane region" description="Helical" evidence="7">
    <location>
        <begin position="202"/>
        <end position="218"/>
    </location>
</feature>
<reference evidence="9" key="1">
    <citation type="submission" date="2022-06" db="EMBL/GenBank/DDBJ databases">
        <title>Sneathiella actinostolidae sp. nov., isolated from a sea anemonein the Western Pacific Ocean.</title>
        <authorList>
            <person name="Wei M.J."/>
        </authorList>
    </citation>
    <scope>NUCLEOTIDE SEQUENCE</scope>
    <source>
        <strain evidence="9">PHK-P5</strain>
    </source>
</reference>
<proteinExistence type="inferred from homology"/>
<keyword evidence="10" id="KW-1185">Reference proteome</keyword>
<comment type="similarity">
    <text evidence="7">Belongs to the TRAP transporter small permease family.</text>
</comment>
<feature type="transmembrane region" description="Helical" evidence="7">
    <location>
        <begin position="143"/>
        <end position="162"/>
    </location>
</feature>
<evidence type="ECO:0000256" key="1">
    <source>
        <dbReference type="ARBA" id="ARBA00004651"/>
    </source>
</evidence>
<sequence>MTVAEDVYASGRGLQLTVRIFGWFMLVAVPLYFFDNFLTFVLGWPGIGAIFKSEGAGANSWIQLFLYIAGLVFAVVYVMRTSGRHLRDEAKSITRFNTFLVRAAFWAVLFVGLADMAISFLRVEGILSSVVGDQLASDLGRPQFRGTMVHIPLMVLSILLALRTKTLGFQWLALLVVFAELTIVITRFIFSYEQSFMGDLVRFWYAALFLFASAFTLVEEGHVRVDVFYAGFKTKTKGFVNAVGTLFLGITLCWTILFVGMGNKAAIIYSPLANFEVTQSGFGLYVKYLMAGFLAVFAVTMLIQFVSYLMEAVADYKEQPGHEDHEPPVTAG</sequence>
<comment type="function">
    <text evidence="7">Part of the tripartite ATP-independent periplasmic (TRAP) transport system.</text>
</comment>
<feature type="domain" description="Tripartite ATP-independent periplasmic transporters DctQ component" evidence="8">
    <location>
        <begin position="184"/>
        <end position="308"/>
    </location>
</feature>
<feature type="transmembrane region" description="Helical" evidence="7">
    <location>
        <begin position="169"/>
        <end position="190"/>
    </location>
</feature>
<dbReference type="InterPro" id="IPR055348">
    <property type="entry name" value="DctQ"/>
</dbReference>
<feature type="transmembrane region" description="Helical" evidence="7">
    <location>
        <begin position="20"/>
        <end position="41"/>
    </location>
</feature>
<evidence type="ECO:0000256" key="5">
    <source>
        <dbReference type="ARBA" id="ARBA00022989"/>
    </source>
</evidence>
<keyword evidence="3" id="KW-1003">Cell membrane</keyword>
<evidence type="ECO:0000256" key="7">
    <source>
        <dbReference type="RuleBase" id="RU369079"/>
    </source>
</evidence>
<feature type="transmembrane region" description="Helical" evidence="7">
    <location>
        <begin position="61"/>
        <end position="79"/>
    </location>
</feature>
<keyword evidence="4 7" id="KW-0812">Transmembrane</keyword>
<dbReference type="Pfam" id="PF04290">
    <property type="entry name" value="DctQ"/>
    <property type="match status" value="1"/>
</dbReference>
<keyword evidence="5 7" id="KW-1133">Transmembrane helix</keyword>
<evidence type="ECO:0000256" key="4">
    <source>
        <dbReference type="ARBA" id="ARBA00022692"/>
    </source>
</evidence>
<feature type="transmembrane region" description="Helical" evidence="7">
    <location>
        <begin position="99"/>
        <end position="123"/>
    </location>
</feature>
<evidence type="ECO:0000256" key="6">
    <source>
        <dbReference type="ARBA" id="ARBA00023136"/>
    </source>
</evidence>
<evidence type="ECO:0000256" key="3">
    <source>
        <dbReference type="ARBA" id="ARBA00022475"/>
    </source>
</evidence>
<keyword evidence="6 7" id="KW-0472">Membrane</keyword>
<organism evidence="9 10">
    <name type="scientific">Sneathiella marina</name>
    <dbReference type="NCBI Taxonomy" id="2950108"/>
    <lineage>
        <taxon>Bacteria</taxon>
        <taxon>Pseudomonadati</taxon>
        <taxon>Pseudomonadota</taxon>
        <taxon>Alphaproteobacteria</taxon>
        <taxon>Sneathiellales</taxon>
        <taxon>Sneathiellaceae</taxon>
        <taxon>Sneathiella</taxon>
    </lineage>
</organism>
<evidence type="ECO:0000313" key="9">
    <source>
        <dbReference type="EMBL" id="USG60123.1"/>
    </source>
</evidence>
<dbReference type="RefSeq" id="WP_251932930.1">
    <property type="nucleotide sequence ID" value="NZ_CP098747.1"/>
</dbReference>
<feature type="transmembrane region" description="Helical" evidence="7">
    <location>
        <begin position="282"/>
        <end position="309"/>
    </location>
</feature>
<accession>A0ABY4VZ60</accession>
<keyword evidence="2 7" id="KW-0813">Transport</keyword>